<name>A0ABU1ZX30_9CORY</name>
<keyword evidence="4" id="KW-1185">Reference proteome</keyword>
<feature type="region of interest" description="Disordered" evidence="1">
    <location>
        <begin position="180"/>
        <end position="204"/>
    </location>
</feature>
<dbReference type="Pfam" id="PF04314">
    <property type="entry name" value="PCuAC"/>
    <property type="match status" value="1"/>
</dbReference>
<dbReference type="PANTHER" id="PTHR36302:SF1">
    <property type="entry name" value="COPPER CHAPERONE PCU(A)C"/>
    <property type="match status" value="1"/>
</dbReference>
<comment type="caution">
    <text evidence="3">The sequence shown here is derived from an EMBL/GenBank/DDBJ whole genome shotgun (WGS) entry which is preliminary data.</text>
</comment>
<dbReference type="PANTHER" id="PTHR36302">
    <property type="entry name" value="BLR7088 PROTEIN"/>
    <property type="match status" value="1"/>
</dbReference>
<evidence type="ECO:0000256" key="1">
    <source>
        <dbReference type="SAM" id="MobiDB-lite"/>
    </source>
</evidence>
<gene>
    <name evidence="3" type="ORF">J2S39_001151</name>
</gene>
<evidence type="ECO:0000313" key="3">
    <source>
        <dbReference type="EMBL" id="MDR7329475.1"/>
    </source>
</evidence>
<dbReference type="Proteomes" id="UP001180840">
    <property type="component" value="Unassembled WGS sequence"/>
</dbReference>
<evidence type="ECO:0000313" key="4">
    <source>
        <dbReference type="Proteomes" id="UP001180840"/>
    </source>
</evidence>
<proteinExistence type="predicted"/>
<reference evidence="3" key="1">
    <citation type="submission" date="2023-07" db="EMBL/GenBank/DDBJ databases">
        <title>Sequencing the genomes of 1000 actinobacteria strains.</title>
        <authorList>
            <person name="Klenk H.-P."/>
        </authorList>
    </citation>
    <scope>NUCLEOTIDE SEQUENCE</scope>
    <source>
        <strain evidence="3">DSM 107476</strain>
    </source>
</reference>
<evidence type="ECO:0000256" key="2">
    <source>
        <dbReference type="SAM" id="SignalP"/>
    </source>
</evidence>
<feature type="signal peptide" evidence="2">
    <location>
        <begin position="1"/>
        <end position="27"/>
    </location>
</feature>
<organism evidence="3 4">
    <name type="scientific">Corynebacterium guangdongense</name>
    <dbReference type="NCBI Taxonomy" id="1783348"/>
    <lineage>
        <taxon>Bacteria</taxon>
        <taxon>Bacillati</taxon>
        <taxon>Actinomycetota</taxon>
        <taxon>Actinomycetes</taxon>
        <taxon>Mycobacteriales</taxon>
        <taxon>Corynebacteriaceae</taxon>
        <taxon>Corynebacterium</taxon>
    </lineage>
</organism>
<protein>
    <submittedName>
        <fullName evidence="3">Copper(I)-binding protein</fullName>
    </submittedName>
</protein>
<dbReference type="RefSeq" id="WP_290194259.1">
    <property type="nucleotide sequence ID" value="NZ_CP047654.1"/>
</dbReference>
<dbReference type="InterPro" id="IPR036182">
    <property type="entry name" value="PCuAC_sf"/>
</dbReference>
<dbReference type="InterPro" id="IPR058248">
    <property type="entry name" value="Lxx211020-like"/>
</dbReference>
<keyword evidence="2" id="KW-0732">Signal</keyword>
<sequence length="204" mass="20593">MTIRTTGIIAALATTALLLGACTSNDADTPGETTAAGTSATGVAETTAASTDAVAPVVTLEDGFVREKAADSMMTGVFGTLTNHTGEALELVGFQTDLGSGTNEIHEVVDGVMRPKSDPMIIPADGTYELVPGGDHLMIMGVEGDIPAGDVVTLTLEFADGSTVDVPEVPVRTVLAGEENYGADGGLQGHSPESAGETSAQTAR</sequence>
<dbReference type="EMBL" id="JAVDXZ010000001">
    <property type="protein sequence ID" value="MDR7329475.1"/>
    <property type="molecule type" value="Genomic_DNA"/>
</dbReference>
<dbReference type="Gene3D" id="2.60.40.1890">
    <property type="entry name" value="PCu(A)C copper chaperone"/>
    <property type="match status" value="1"/>
</dbReference>
<dbReference type="PROSITE" id="PS51257">
    <property type="entry name" value="PROKAR_LIPOPROTEIN"/>
    <property type="match status" value="1"/>
</dbReference>
<dbReference type="SUPFAM" id="SSF110087">
    <property type="entry name" value="DR1885-like metal-binding protein"/>
    <property type="match status" value="1"/>
</dbReference>
<dbReference type="InterPro" id="IPR007410">
    <property type="entry name" value="LpqE-like"/>
</dbReference>
<accession>A0ABU1ZX30</accession>
<feature type="chain" id="PRO_5046157398" evidence="2">
    <location>
        <begin position="28"/>
        <end position="204"/>
    </location>
</feature>